<dbReference type="Proteomes" id="UP001153737">
    <property type="component" value="Chromosome 5"/>
</dbReference>
<evidence type="ECO:0000313" key="8">
    <source>
        <dbReference type="Proteomes" id="UP001153737"/>
    </source>
</evidence>
<evidence type="ECO:0000256" key="1">
    <source>
        <dbReference type="ARBA" id="ARBA00004613"/>
    </source>
</evidence>
<keyword evidence="3" id="KW-0964">Secreted</keyword>
<evidence type="ECO:0000256" key="4">
    <source>
        <dbReference type="ARBA" id="ARBA00022729"/>
    </source>
</evidence>
<evidence type="ECO:0000256" key="5">
    <source>
        <dbReference type="ARBA" id="ARBA00023180"/>
    </source>
</evidence>
<dbReference type="PANTHER" id="PTHR11857:SF43">
    <property type="entry name" value="GEO07291P1-RELATED"/>
    <property type="match status" value="1"/>
</dbReference>
<dbReference type="OrthoDB" id="8194670at2759"/>
<keyword evidence="8" id="KW-1185">Reference proteome</keyword>
<protein>
    <recommendedName>
        <fullName evidence="9">Odorant binding protein</fullName>
    </recommendedName>
</protein>
<keyword evidence="4" id="KW-0732">Signal</keyword>
<comment type="function">
    <text evidence="6">May be a carrier protein for lipids.</text>
</comment>
<evidence type="ECO:0008006" key="9">
    <source>
        <dbReference type="Google" id="ProtNLM"/>
    </source>
</evidence>
<evidence type="ECO:0000256" key="6">
    <source>
        <dbReference type="ARBA" id="ARBA00056866"/>
    </source>
</evidence>
<dbReference type="FunFam" id="1.10.238.20:FF:000001">
    <property type="entry name" value="General odorant-binding protein lush"/>
    <property type="match status" value="1"/>
</dbReference>
<name>A0A9N9SIP8_PHACE</name>
<dbReference type="Pfam" id="PF01395">
    <property type="entry name" value="PBP_GOBP"/>
    <property type="match status" value="1"/>
</dbReference>
<dbReference type="EMBL" id="OU896711">
    <property type="protein sequence ID" value="CAG9821685.1"/>
    <property type="molecule type" value="Genomic_DNA"/>
</dbReference>
<keyword evidence="5" id="KW-0325">Glycoprotein</keyword>
<dbReference type="Gene3D" id="1.10.238.20">
    <property type="entry name" value="Pheromone/general odorant binding protein domain"/>
    <property type="match status" value="1"/>
</dbReference>
<dbReference type="GO" id="GO:0007608">
    <property type="term" value="P:sensory perception of smell"/>
    <property type="evidence" value="ECO:0007669"/>
    <property type="project" value="TreeGrafter"/>
</dbReference>
<comment type="similarity">
    <text evidence="2">Belongs to the PBP/GOBP family.</text>
</comment>
<evidence type="ECO:0000256" key="3">
    <source>
        <dbReference type="ARBA" id="ARBA00022525"/>
    </source>
</evidence>
<gene>
    <name evidence="7" type="ORF">PHAECO_LOCUS9071</name>
</gene>
<accession>A0A9N9SIP8</accession>
<dbReference type="InterPro" id="IPR036728">
    <property type="entry name" value="PBP_GOBP_sf"/>
</dbReference>
<dbReference type="InterPro" id="IPR006170">
    <property type="entry name" value="PBP/GOBP"/>
</dbReference>
<dbReference type="AlphaFoldDB" id="A0A9N9SIP8"/>
<dbReference type="GO" id="GO:0005549">
    <property type="term" value="F:odorant binding"/>
    <property type="evidence" value="ECO:0007669"/>
    <property type="project" value="InterPro"/>
</dbReference>
<organism evidence="7 8">
    <name type="scientific">Phaedon cochleariae</name>
    <name type="common">Mustard beetle</name>
    <dbReference type="NCBI Taxonomy" id="80249"/>
    <lineage>
        <taxon>Eukaryota</taxon>
        <taxon>Metazoa</taxon>
        <taxon>Ecdysozoa</taxon>
        <taxon>Arthropoda</taxon>
        <taxon>Hexapoda</taxon>
        <taxon>Insecta</taxon>
        <taxon>Pterygota</taxon>
        <taxon>Neoptera</taxon>
        <taxon>Endopterygota</taxon>
        <taxon>Coleoptera</taxon>
        <taxon>Polyphaga</taxon>
        <taxon>Cucujiformia</taxon>
        <taxon>Chrysomeloidea</taxon>
        <taxon>Chrysomelidae</taxon>
        <taxon>Chrysomelinae</taxon>
        <taxon>Chrysomelini</taxon>
        <taxon>Phaedon</taxon>
    </lineage>
</organism>
<reference evidence="7" key="2">
    <citation type="submission" date="2022-10" db="EMBL/GenBank/DDBJ databases">
        <authorList>
            <consortium name="ENA_rothamsted_submissions"/>
            <consortium name="culmorum"/>
            <person name="King R."/>
        </authorList>
    </citation>
    <scope>NUCLEOTIDE SEQUENCE</scope>
</reference>
<dbReference type="SUPFAM" id="SSF47565">
    <property type="entry name" value="Insect pheromone/odorant-binding proteins"/>
    <property type="match status" value="1"/>
</dbReference>
<sequence length="197" mass="21840">MCLSIINNKEGPLDRQRGAGLDFPSTLSTIISVWRGVYKRDAFVSGTVLVQSLKRLYKLQIVLIAIVEPSPAYSDTKNEADLSPEQAEKVKQHHKECMQSSGITPELLAKTKQGEFPDNQKLKEHMFCFAQKADLMDAQGNIKKDVLLAKAGAALGDRTLAQKLIDECAVQKKDGPETAFQCVKCYYEKTPSHLSLV</sequence>
<dbReference type="GO" id="GO:0005615">
    <property type="term" value="C:extracellular space"/>
    <property type="evidence" value="ECO:0007669"/>
    <property type="project" value="TreeGrafter"/>
</dbReference>
<evidence type="ECO:0000313" key="7">
    <source>
        <dbReference type="EMBL" id="CAG9821685.1"/>
    </source>
</evidence>
<evidence type="ECO:0000256" key="2">
    <source>
        <dbReference type="ARBA" id="ARBA00008098"/>
    </source>
</evidence>
<dbReference type="CDD" id="cd23992">
    <property type="entry name" value="PBP_GOBP"/>
    <property type="match status" value="1"/>
</dbReference>
<reference evidence="7" key="1">
    <citation type="submission" date="2022-01" db="EMBL/GenBank/DDBJ databases">
        <authorList>
            <person name="King R."/>
        </authorList>
    </citation>
    <scope>NUCLEOTIDE SEQUENCE</scope>
</reference>
<proteinExistence type="inferred from homology"/>
<dbReference type="PANTHER" id="PTHR11857">
    <property type="entry name" value="ODORANT BINDING PROTEIN-RELATED"/>
    <property type="match status" value="1"/>
</dbReference>
<comment type="subcellular location">
    <subcellularLocation>
        <location evidence="1">Secreted</location>
    </subcellularLocation>
</comment>
<dbReference type="SMART" id="SM00708">
    <property type="entry name" value="PhBP"/>
    <property type="match status" value="1"/>
</dbReference>